<dbReference type="AlphaFoldDB" id="A0A210PF45"/>
<keyword evidence="13" id="KW-1185">Reference proteome</keyword>
<dbReference type="GO" id="GO:0046872">
    <property type="term" value="F:metal ion binding"/>
    <property type="evidence" value="ECO:0007669"/>
    <property type="project" value="UniProtKB-KW"/>
</dbReference>
<evidence type="ECO:0000313" key="13">
    <source>
        <dbReference type="Proteomes" id="UP000242188"/>
    </source>
</evidence>
<dbReference type="Pfam" id="PF07687">
    <property type="entry name" value="M20_dimer"/>
    <property type="match status" value="1"/>
</dbReference>
<feature type="binding site" evidence="10">
    <location>
        <position position="152"/>
    </location>
    <ligand>
        <name>Zn(2+)</name>
        <dbReference type="ChEBI" id="CHEBI:29105"/>
        <label>2</label>
    </ligand>
</feature>
<dbReference type="EC" id="3.5.1.14" evidence="3"/>
<sequence>MPEGALPKKQKCEDLAVTKFREYIRIRSVHPDPDYDGAISFLRNYAEEIGLPFQTVEVHPGRLVAIMTWEGLDPSLPSIMLNSHTDVVPVFTEHWKVDPFAAEKMENGDIYGRGTQDMKCNAIIFLEAVRRIKTEGQRLNRTIHLTFVPDEEIGGILGMAKFVVHEEFTKLNVGFAFDEGLANPTDAFTVFYGERAPWWVRVKCPGKPGHGSRFIEDTAAEKFRRIINSFLDFRAKEEKKLNGNACLKLGDVTTVNLTNVQGGVQFNVVPMEMYAGFDVRIAPTVDLNHFEDKIKNWCAEAGDDVTYEFLQKCMIQETTPVDKSQPWWKTFSSVCENMGLKLETEIFPAATDSRFLREIGIPALGFSPMNNTPILLHDHNEFLNENIFLKGIDIYAAIIPPMANLSI</sequence>
<accession>A0A210PF45</accession>
<dbReference type="OrthoDB" id="3064516at2759"/>
<dbReference type="Gene3D" id="3.40.630.10">
    <property type="entry name" value="Zn peptidases"/>
    <property type="match status" value="1"/>
</dbReference>
<dbReference type="InterPro" id="IPR002933">
    <property type="entry name" value="Peptidase_M20"/>
</dbReference>
<dbReference type="InterPro" id="IPR036264">
    <property type="entry name" value="Bact_exopeptidase_dim_dom"/>
</dbReference>
<dbReference type="GO" id="GO:0004046">
    <property type="term" value="F:aminoacylase activity"/>
    <property type="evidence" value="ECO:0007669"/>
    <property type="project" value="UniProtKB-EC"/>
</dbReference>
<dbReference type="SUPFAM" id="SSF55031">
    <property type="entry name" value="Bacterial exopeptidase dimerisation domain"/>
    <property type="match status" value="1"/>
</dbReference>
<dbReference type="CDD" id="cd05646">
    <property type="entry name" value="M20_AcylaseI_like"/>
    <property type="match status" value="1"/>
</dbReference>
<protein>
    <recommendedName>
        <fullName evidence="3">N-acyl-aliphatic-L-amino acid amidohydrolase</fullName>
        <ecNumber evidence="3">3.5.1.14</ecNumber>
    </recommendedName>
    <alternativeName>
        <fullName evidence="8">N-acyl-L-amino-acid amidohydrolase</fullName>
    </alternativeName>
</protein>
<dbReference type="PROSITE" id="PS00758">
    <property type="entry name" value="ARGE_DAPE_CPG2_1"/>
    <property type="match status" value="1"/>
</dbReference>
<keyword evidence="6" id="KW-0378">Hydrolase</keyword>
<dbReference type="STRING" id="6573.A0A210PF45"/>
<dbReference type="PANTHER" id="PTHR45892">
    <property type="entry name" value="AMINOACYLASE-1"/>
    <property type="match status" value="1"/>
</dbReference>
<dbReference type="InterPro" id="IPR010159">
    <property type="entry name" value="N-acyl_aa_amidohydrolase"/>
</dbReference>
<dbReference type="SUPFAM" id="SSF53187">
    <property type="entry name" value="Zn-dependent exopeptidases"/>
    <property type="match status" value="1"/>
</dbReference>
<dbReference type="Proteomes" id="UP000242188">
    <property type="component" value="Unassembled WGS sequence"/>
</dbReference>
<comment type="caution">
    <text evidence="12">The sequence shown here is derived from an EMBL/GenBank/DDBJ whole genome shotgun (WGS) entry which is preliminary data.</text>
</comment>
<evidence type="ECO:0000256" key="7">
    <source>
        <dbReference type="ARBA" id="ARBA00022833"/>
    </source>
</evidence>
<dbReference type="EMBL" id="NEDP02076741">
    <property type="protein sequence ID" value="OWF35113.1"/>
    <property type="molecule type" value="Genomic_DNA"/>
</dbReference>
<evidence type="ECO:0000256" key="8">
    <source>
        <dbReference type="ARBA" id="ARBA00029656"/>
    </source>
</evidence>
<feature type="binding site" evidence="10">
    <location>
        <position position="377"/>
    </location>
    <ligand>
        <name>Zn(2+)</name>
        <dbReference type="ChEBI" id="CHEBI:29105"/>
        <label>2</label>
    </ligand>
</feature>
<keyword evidence="7 10" id="KW-0862">Zinc</keyword>
<feature type="binding site" evidence="10">
    <location>
        <position position="179"/>
    </location>
    <ligand>
        <name>Zn(2+)</name>
        <dbReference type="ChEBI" id="CHEBI:29105"/>
        <label>1</label>
    </ligand>
</feature>
<evidence type="ECO:0000256" key="9">
    <source>
        <dbReference type="PIRSR" id="PIRSR036696-1"/>
    </source>
</evidence>
<evidence type="ECO:0000313" key="12">
    <source>
        <dbReference type="EMBL" id="OWF35113.1"/>
    </source>
</evidence>
<evidence type="ECO:0000256" key="3">
    <source>
        <dbReference type="ARBA" id="ARBA00011913"/>
    </source>
</evidence>
<dbReference type="FunFam" id="1.10.150.900:FF:000001">
    <property type="entry name" value="Aminoacylase-1, putative"/>
    <property type="match status" value="1"/>
</dbReference>
<reference evidence="12 13" key="1">
    <citation type="journal article" date="2017" name="Nat. Ecol. Evol.">
        <title>Scallop genome provides insights into evolution of bilaterian karyotype and development.</title>
        <authorList>
            <person name="Wang S."/>
            <person name="Zhang J."/>
            <person name="Jiao W."/>
            <person name="Li J."/>
            <person name="Xun X."/>
            <person name="Sun Y."/>
            <person name="Guo X."/>
            <person name="Huan P."/>
            <person name="Dong B."/>
            <person name="Zhang L."/>
            <person name="Hu X."/>
            <person name="Sun X."/>
            <person name="Wang J."/>
            <person name="Zhao C."/>
            <person name="Wang Y."/>
            <person name="Wang D."/>
            <person name="Huang X."/>
            <person name="Wang R."/>
            <person name="Lv J."/>
            <person name="Li Y."/>
            <person name="Zhang Z."/>
            <person name="Liu B."/>
            <person name="Lu W."/>
            <person name="Hui Y."/>
            <person name="Liang J."/>
            <person name="Zhou Z."/>
            <person name="Hou R."/>
            <person name="Li X."/>
            <person name="Liu Y."/>
            <person name="Li H."/>
            <person name="Ning X."/>
            <person name="Lin Y."/>
            <person name="Zhao L."/>
            <person name="Xing Q."/>
            <person name="Dou J."/>
            <person name="Li Y."/>
            <person name="Mao J."/>
            <person name="Guo H."/>
            <person name="Dou H."/>
            <person name="Li T."/>
            <person name="Mu C."/>
            <person name="Jiang W."/>
            <person name="Fu Q."/>
            <person name="Fu X."/>
            <person name="Miao Y."/>
            <person name="Liu J."/>
            <person name="Yu Q."/>
            <person name="Li R."/>
            <person name="Liao H."/>
            <person name="Li X."/>
            <person name="Kong Y."/>
            <person name="Jiang Z."/>
            <person name="Chourrout D."/>
            <person name="Li R."/>
            <person name="Bao Z."/>
        </authorList>
    </citation>
    <scope>NUCLEOTIDE SEQUENCE [LARGE SCALE GENOMIC DNA]</scope>
    <source>
        <strain evidence="12 13">PY_sf001</strain>
    </source>
</reference>
<feature type="binding site" evidence="10">
    <location>
        <position position="84"/>
    </location>
    <ligand>
        <name>Zn(2+)</name>
        <dbReference type="ChEBI" id="CHEBI:29105"/>
        <label>1</label>
    </ligand>
</feature>
<feature type="binding site" evidence="10">
    <location>
        <position position="117"/>
    </location>
    <ligand>
        <name>Zn(2+)</name>
        <dbReference type="ChEBI" id="CHEBI:29105"/>
        <label>2</label>
    </ligand>
</feature>
<comment type="similarity">
    <text evidence="2">Belongs to the peptidase M20A family.</text>
</comment>
<dbReference type="InterPro" id="IPR011650">
    <property type="entry name" value="Peptidase_M20_dimer"/>
</dbReference>
<dbReference type="PANTHER" id="PTHR45892:SF1">
    <property type="entry name" value="AMINOACYLASE-1"/>
    <property type="match status" value="1"/>
</dbReference>
<dbReference type="Pfam" id="PF01546">
    <property type="entry name" value="Peptidase_M20"/>
    <property type="match status" value="1"/>
</dbReference>
<evidence type="ECO:0000256" key="10">
    <source>
        <dbReference type="PIRSR" id="PIRSR036696-2"/>
    </source>
</evidence>
<feature type="binding site" evidence="10">
    <location>
        <position position="117"/>
    </location>
    <ligand>
        <name>Zn(2+)</name>
        <dbReference type="ChEBI" id="CHEBI:29105"/>
        <label>1</label>
    </ligand>
</feature>
<dbReference type="Gene3D" id="3.30.70.360">
    <property type="match status" value="1"/>
</dbReference>
<evidence type="ECO:0000256" key="2">
    <source>
        <dbReference type="ARBA" id="ARBA00006247"/>
    </source>
</evidence>
<dbReference type="InterPro" id="IPR052083">
    <property type="entry name" value="Aminoacylase-1_M20A"/>
</dbReference>
<gene>
    <name evidence="12" type="ORF">KP79_PYT10948</name>
</gene>
<dbReference type="NCBIfam" id="TIGR01880">
    <property type="entry name" value="Ac-peptdase-euk"/>
    <property type="match status" value="1"/>
</dbReference>
<feature type="active site" description="Proton acceptor" evidence="9">
    <location>
        <position position="151"/>
    </location>
</feature>
<name>A0A210PF45_MIZYE</name>
<evidence type="ECO:0000259" key="11">
    <source>
        <dbReference type="Pfam" id="PF07687"/>
    </source>
</evidence>
<evidence type="ECO:0000256" key="4">
    <source>
        <dbReference type="ARBA" id="ARBA00022490"/>
    </source>
</evidence>
<evidence type="ECO:0000256" key="6">
    <source>
        <dbReference type="ARBA" id="ARBA00022801"/>
    </source>
</evidence>
<dbReference type="PROSITE" id="PS00759">
    <property type="entry name" value="ARGE_DAPE_CPG2_2"/>
    <property type="match status" value="1"/>
</dbReference>
<keyword evidence="4" id="KW-0963">Cytoplasm</keyword>
<keyword evidence="5 10" id="KW-0479">Metal-binding</keyword>
<dbReference type="InterPro" id="IPR001261">
    <property type="entry name" value="ArgE/DapE_CS"/>
</dbReference>
<feature type="active site" evidence="9">
    <location>
        <position position="86"/>
    </location>
</feature>
<dbReference type="PIRSF" id="PIRSF036696">
    <property type="entry name" value="ACY-1"/>
    <property type="match status" value="1"/>
</dbReference>
<dbReference type="FunFam" id="3.40.630.10:FF:000019">
    <property type="entry name" value="Aminoacylase 1"/>
    <property type="match status" value="1"/>
</dbReference>
<dbReference type="GO" id="GO:0005737">
    <property type="term" value="C:cytoplasm"/>
    <property type="evidence" value="ECO:0007669"/>
    <property type="project" value="UniProtKB-SubCell"/>
</dbReference>
<organism evidence="12 13">
    <name type="scientific">Mizuhopecten yessoensis</name>
    <name type="common">Japanese scallop</name>
    <name type="synonym">Patinopecten yessoensis</name>
    <dbReference type="NCBI Taxonomy" id="6573"/>
    <lineage>
        <taxon>Eukaryota</taxon>
        <taxon>Metazoa</taxon>
        <taxon>Spiralia</taxon>
        <taxon>Lophotrochozoa</taxon>
        <taxon>Mollusca</taxon>
        <taxon>Bivalvia</taxon>
        <taxon>Autobranchia</taxon>
        <taxon>Pteriomorphia</taxon>
        <taxon>Pectinida</taxon>
        <taxon>Pectinoidea</taxon>
        <taxon>Pectinidae</taxon>
        <taxon>Mizuhopecten</taxon>
    </lineage>
</organism>
<comment type="subcellular location">
    <subcellularLocation>
        <location evidence="1">Cytoplasm</location>
    </subcellularLocation>
</comment>
<dbReference type="Gene3D" id="1.10.150.900">
    <property type="match status" value="1"/>
</dbReference>
<feature type="domain" description="Peptidase M20 dimerisation" evidence="11">
    <location>
        <begin position="193"/>
        <end position="302"/>
    </location>
</feature>
<evidence type="ECO:0000256" key="1">
    <source>
        <dbReference type="ARBA" id="ARBA00004496"/>
    </source>
</evidence>
<proteinExistence type="inferred from homology"/>
<dbReference type="GO" id="GO:0006520">
    <property type="term" value="P:amino acid metabolic process"/>
    <property type="evidence" value="ECO:0007669"/>
    <property type="project" value="InterPro"/>
</dbReference>
<evidence type="ECO:0000256" key="5">
    <source>
        <dbReference type="ARBA" id="ARBA00022723"/>
    </source>
</evidence>
<dbReference type="FunFam" id="3.30.70.360:FF:000005">
    <property type="entry name" value="Putative Aminoacylase-1"/>
    <property type="match status" value="1"/>
</dbReference>
<comment type="cofactor">
    <cofactor evidence="10">
        <name>Zn(2+)</name>
        <dbReference type="ChEBI" id="CHEBI:29105"/>
    </cofactor>
    <text evidence="10">Binds 2 Zn(2+) ions per subunit.</text>
</comment>